<accession>A0A0C4E0R7</accession>
<organism evidence="8 9">
    <name type="scientific">Magnaporthiopsis poae (strain ATCC 64411 / 73-15)</name>
    <name type="common">Kentucky bluegrass fungus</name>
    <name type="synonym">Magnaporthe poae</name>
    <dbReference type="NCBI Taxonomy" id="644358"/>
    <lineage>
        <taxon>Eukaryota</taxon>
        <taxon>Fungi</taxon>
        <taxon>Dikarya</taxon>
        <taxon>Ascomycota</taxon>
        <taxon>Pezizomycotina</taxon>
        <taxon>Sordariomycetes</taxon>
        <taxon>Sordariomycetidae</taxon>
        <taxon>Magnaporthales</taxon>
        <taxon>Magnaporthaceae</taxon>
        <taxon>Magnaporthiopsis</taxon>
    </lineage>
</organism>
<dbReference type="GO" id="GO:0022857">
    <property type="term" value="F:transmembrane transporter activity"/>
    <property type="evidence" value="ECO:0007669"/>
    <property type="project" value="TreeGrafter"/>
</dbReference>
<evidence type="ECO:0000256" key="5">
    <source>
        <dbReference type="ARBA" id="ARBA00023136"/>
    </source>
</evidence>
<reference evidence="9" key="1">
    <citation type="submission" date="2010-05" db="EMBL/GenBank/DDBJ databases">
        <title>The genome sequence of Magnaporthe poae strain ATCC 64411.</title>
        <authorList>
            <person name="Ma L.-J."/>
            <person name="Dead R."/>
            <person name="Young S."/>
            <person name="Zeng Q."/>
            <person name="Koehrsen M."/>
            <person name="Alvarado L."/>
            <person name="Berlin A."/>
            <person name="Chapman S.B."/>
            <person name="Chen Z."/>
            <person name="Freedman E."/>
            <person name="Gellesch M."/>
            <person name="Goldberg J."/>
            <person name="Griggs A."/>
            <person name="Gujja S."/>
            <person name="Heilman E.R."/>
            <person name="Heiman D."/>
            <person name="Hepburn T."/>
            <person name="Howarth C."/>
            <person name="Jen D."/>
            <person name="Larson L."/>
            <person name="Mehta T."/>
            <person name="Neiman D."/>
            <person name="Pearson M."/>
            <person name="Roberts A."/>
            <person name="Saif S."/>
            <person name="Shea T."/>
            <person name="Shenoy N."/>
            <person name="Sisk P."/>
            <person name="Stolte C."/>
            <person name="Sykes S."/>
            <person name="Walk T."/>
            <person name="White J."/>
            <person name="Yandava C."/>
            <person name="Haas B."/>
            <person name="Nusbaum C."/>
            <person name="Birren B."/>
        </authorList>
    </citation>
    <scope>NUCLEOTIDE SEQUENCE [LARGE SCALE GENOMIC DNA]</scope>
    <source>
        <strain evidence="9">ATCC 64411 / 73-15</strain>
    </source>
</reference>
<evidence type="ECO:0000256" key="6">
    <source>
        <dbReference type="SAM" id="Phobius"/>
    </source>
</evidence>
<evidence type="ECO:0000313" key="9">
    <source>
        <dbReference type="Proteomes" id="UP000011715"/>
    </source>
</evidence>
<comment type="subcellular location">
    <subcellularLocation>
        <location evidence="1">Membrane</location>
        <topology evidence="1">Multi-pass membrane protein</topology>
    </subcellularLocation>
</comment>
<dbReference type="eggNOG" id="KOG0255">
    <property type="taxonomic scope" value="Eukaryota"/>
</dbReference>
<evidence type="ECO:0000256" key="4">
    <source>
        <dbReference type="ARBA" id="ARBA00022989"/>
    </source>
</evidence>
<feature type="transmembrane region" description="Helical" evidence="6">
    <location>
        <begin position="205"/>
        <end position="227"/>
    </location>
</feature>
<keyword evidence="3 6" id="KW-0812">Transmembrane</keyword>
<evidence type="ECO:0000256" key="2">
    <source>
        <dbReference type="ARBA" id="ARBA00008335"/>
    </source>
</evidence>
<dbReference type="Proteomes" id="UP000011715">
    <property type="component" value="Unassembled WGS sequence"/>
</dbReference>
<dbReference type="VEuPathDB" id="FungiDB:MAPG_05950"/>
<feature type="transmembrane region" description="Helical" evidence="6">
    <location>
        <begin position="182"/>
        <end position="199"/>
    </location>
</feature>
<keyword evidence="4 6" id="KW-1133">Transmembrane helix</keyword>
<proteinExistence type="inferred from homology"/>
<reference evidence="8" key="5">
    <citation type="submission" date="2015-06" db="UniProtKB">
        <authorList>
            <consortium name="EnsemblFungi"/>
        </authorList>
    </citation>
    <scope>IDENTIFICATION</scope>
    <source>
        <strain evidence="8">ATCC 64411</strain>
    </source>
</reference>
<dbReference type="EMBL" id="ADBL01001423">
    <property type="status" value="NOT_ANNOTATED_CDS"/>
    <property type="molecule type" value="Genomic_DNA"/>
</dbReference>
<reference evidence="7" key="3">
    <citation type="submission" date="2011-03" db="EMBL/GenBank/DDBJ databases">
        <title>Annotation of Magnaporthe poae ATCC 64411.</title>
        <authorList>
            <person name="Ma L.-J."/>
            <person name="Dead R."/>
            <person name="Young S.K."/>
            <person name="Zeng Q."/>
            <person name="Gargeya S."/>
            <person name="Fitzgerald M."/>
            <person name="Haas B."/>
            <person name="Abouelleil A."/>
            <person name="Alvarado L."/>
            <person name="Arachchi H.M."/>
            <person name="Berlin A."/>
            <person name="Brown A."/>
            <person name="Chapman S.B."/>
            <person name="Chen Z."/>
            <person name="Dunbar C."/>
            <person name="Freedman E."/>
            <person name="Gearin G."/>
            <person name="Gellesch M."/>
            <person name="Goldberg J."/>
            <person name="Griggs A."/>
            <person name="Gujja S."/>
            <person name="Heiman D."/>
            <person name="Howarth C."/>
            <person name="Larson L."/>
            <person name="Lui A."/>
            <person name="MacDonald P.J.P."/>
            <person name="Mehta T."/>
            <person name="Montmayeur A."/>
            <person name="Murphy C."/>
            <person name="Neiman D."/>
            <person name="Pearson M."/>
            <person name="Priest M."/>
            <person name="Roberts A."/>
            <person name="Saif S."/>
            <person name="Shea T."/>
            <person name="Shenoy N."/>
            <person name="Sisk P."/>
            <person name="Stolte C."/>
            <person name="Sykes S."/>
            <person name="Yandava C."/>
            <person name="Wortman J."/>
            <person name="Nusbaum C."/>
            <person name="Birren B."/>
        </authorList>
    </citation>
    <scope>NUCLEOTIDE SEQUENCE</scope>
    <source>
        <strain evidence="7">ATCC 64411</strain>
    </source>
</reference>
<dbReference type="PANTHER" id="PTHR23502:SF68">
    <property type="entry name" value="MULTIDRUG TRANSPORTER, PUTATIVE (AFU_ORTHOLOGUE AFUA_3G01120)-RELATED"/>
    <property type="match status" value="1"/>
</dbReference>
<evidence type="ECO:0000313" key="8">
    <source>
        <dbReference type="EnsemblFungi" id="MAPG_05950T0"/>
    </source>
</evidence>
<name>A0A0C4E0R7_MAGP6</name>
<dbReference type="EMBL" id="GL876970">
    <property type="protein sequence ID" value="KLU86943.1"/>
    <property type="molecule type" value="Genomic_DNA"/>
</dbReference>
<reference evidence="8" key="4">
    <citation type="journal article" date="2015" name="G3 (Bethesda)">
        <title>Genome sequences of three phytopathogenic species of the Magnaporthaceae family of fungi.</title>
        <authorList>
            <person name="Okagaki L.H."/>
            <person name="Nunes C.C."/>
            <person name="Sailsbery J."/>
            <person name="Clay B."/>
            <person name="Brown D."/>
            <person name="John T."/>
            <person name="Oh Y."/>
            <person name="Young N."/>
            <person name="Fitzgerald M."/>
            <person name="Haas B.J."/>
            <person name="Zeng Q."/>
            <person name="Young S."/>
            <person name="Adiconis X."/>
            <person name="Fan L."/>
            <person name="Levin J.Z."/>
            <person name="Mitchell T.K."/>
            <person name="Okubara P.A."/>
            <person name="Farman M.L."/>
            <person name="Kohn L.M."/>
            <person name="Birren B."/>
            <person name="Ma L.-J."/>
            <person name="Dean R.A."/>
        </authorList>
    </citation>
    <scope>NUCLEOTIDE SEQUENCE</scope>
    <source>
        <strain evidence="8">ATCC 64411 / 73-15</strain>
    </source>
</reference>
<feature type="transmembrane region" description="Helical" evidence="6">
    <location>
        <begin position="113"/>
        <end position="132"/>
    </location>
</feature>
<dbReference type="InterPro" id="IPR036259">
    <property type="entry name" value="MFS_trans_sf"/>
</dbReference>
<dbReference type="AlphaFoldDB" id="A0A0C4E0R7"/>
<dbReference type="PANTHER" id="PTHR23502">
    <property type="entry name" value="MAJOR FACILITATOR SUPERFAMILY"/>
    <property type="match status" value="1"/>
</dbReference>
<evidence type="ECO:0000313" key="7">
    <source>
        <dbReference type="EMBL" id="KLU86943.1"/>
    </source>
</evidence>
<dbReference type="GO" id="GO:0016020">
    <property type="term" value="C:membrane"/>
    <property type="evidence" value="ECO:0007669"/>
    <property type="project" value="UniProtKB-SubCell"/>
</dbReference>
<reference evidence="7" key="2">
    <citation type="submission" date="2010-05" db="EMBL/GenBank/DDBJ databases">
        <title>The Genome Sequence of Magnaporthe poae strain ATCC 64411.</title>
        <authorList>
            <consortium name="The Broad Institute Genome Sequencing Platform"/>
            <consortium name="Broad Institute Genome Sequencing Center for Infectious Disease"/>
            <person name="Ma L.-J."/>
            <person name="Dead R."/>
            <person name="Young S."/>
            <person name="Zeng Q."/>
            <person name="Koehrsen M."/>
            <person name="Alvarado L."/>
            <person name="Berlin A."/>
            <person name="Chapman S.B."/>
            <person name="Chen Z."/>
            <person name="Freedman E."/>
            <person name="Gellesch M."/>
            <person name="Goldberg J."/>
            <person name="Griggs A."/>
            <person name="Gujja S."/>
            <person name="Heilman E.R."/>
            <person name="Heiman D."/>
            <person name="Hepburn T."/>
            <person name="Howarth C."/>
            <person name="Jen D."/>
            <person name="Larson L."/>
            <person name="Mehta T."/>
            <person name="Neiman D."/>
            <person name="Pearson M."/>
            <person name="Roberts A."/>
            <person name="Saif S."/>
            <person name="Shea T."/>
            <person name="Shenoy N."/>
            <person name="Sisk P."/>
            <person name="Stolte C."/>
            <person name="Sykes S."/>
            <person name="Walk T."/>
            <person name="White J."/>
            <person name="Yandava C."/>
            <person name="Haas B."/>
            <person name="Nusbaum C."/>
            <person name="Birren B."/>
        </authorList>
    </citation>
    <scope>NUCLEOTIDE SEQUENCE</scope>
    <source>
        <strain evidence="7">ATCC 64411</strain>
    </source>
</reference>
<keyword evidence="9" id="KW-1185">Reference proteome</keyword>
<feature type="transmembrane region" description="Helical" evidence="6">
    <location>
        <begin position="270"/>
        <end position="293"/>
    </location>
</feature>
<sequence length="308" mass="32967">MAARIGALPEPLAAPLPRGRPVAPPSPVAAIGMNEKKCYLNYYDNNSNYNYNSNNNGKTSPWLLRGYVFFSPVAGAVAVYTALLFGCFYLMLASVPFIFGGGIYDLGKRGMELTYLGVGIGALLGLAYYVVAVKMDAARRLRGQHDDKRAPRSCAHCKHCLQEHEAGCDGHNYQEPEDRLRPLRLCVFSVPLGLAIYSWTASAGALWVVPVFGSALVGFGVAGVLTATQLYMVEAFPGFPATAVASTVMLRLLMAGGLPVAGPAMISSLGVGWCGTVLATVTLGLVPVPWLLVRYGDTMRRKFAPRGL</sequence>
<keyword evidence="5 6" id="KW-0472">Membrane</keyword>
<evidence type="ECO:0000256" key="3">
    <source>
        <dbReference type="ARBA" id="ARBA00022692"/>
    </source>
</evidence>
<evidence type="ECO:0000256" key="1">
    <source>
        <dbReference type="ARBA" id="ARBA00004141"/>
    </source>
</evidence>
<dbReference type="STRING" id="644358.A0A0C4E0R7"/>
<protein>
    <recommendedName>
        <fullName evidence="10">Major facilitator superfamily (MFS) profile domain-containing protein</fullName>
    </recommendedName>
</protein>
<evidence type="ECO:0008006" key="10">
    <source>
        <dbReference type="Google" id="ProtNLM"/>
    </source>
</evidence>
<dbReference type="SUPFAM" id="SSF103473">
    <property type="entry name" value="MFS general substrate transporter"/>
    <property type="match status" value="1"/>
</dbReference>
<dbReference type="EnsemblFungi" id="MAPG_05950T0">
    <property type="protein sequence ID" value="MAPG_05950T0"/>
    <property type="gene ID" value="MAPG_05950"/>
</dbReference>
<comment type="similarity">
    <text evidence="2">Belongs to the major facilitator superfamily.</text>
</comment>
<feature type="transmembrane region" description="Helical" evidence="6">
    <location>
        <begin position="239"/>
        <end position="258"/>
    </location>
</feature>
<dbReference type="OrthoDB" id="6770063at2759"/>
<gene>
    <name evidence="7" type="ORF">MAPG_05950</name>
</gene>
<feature type="transmembrane region" description="Helical" evidence="6">
    <location>
        <begin position="67"/>
        <end position="93"/>
    </location>
</feature>